<protein>
    <submittedName>
        <fullName evidence="1">Uncharacterized protein</fullName>
    </submittedName>
</protein>
<accession>A0ACD0NV36</accession>
<keyword evidence="2" id="KW-1185">Reference proteome</keyword>
<reference evidence="1 2" key="1">
    <citation type="journal article" date="2018" name="Mol. Biol. Evol.">
        <title>Broad Genomic Sampling Reveals a Smut Pathogenic Ancestry of the Fungal Clade Ustilaginomycotina.</title>
        <authorList>
            <person name="Kijpornyongpan T."/>
            <person name="Mondo S.J."/>
            <person name="Barry K."/>
            <person name="Sandor L."/>
            <person name="Lee J."/>
            <person name="Lipzen A."/>
            <person name="Pangilinan J."/>
            <person name="LaButti K."/>
            <person name="Hainaut M."/>
            <person name="Henrissat B."/>
            <person name="Grigoriev I.V."/>
            <person name="Spatafora J.W."/>
            <person name="Aime M.C."/>
        </authorList>
    </citation>
    <scope>NUCLEOTIDE SEQUENCE [LARGE SCALE GENOMIC DNA]</scope>
    <source>
        <strain evidence="1 2">SA 807</strain>
    </source>
</reference>
<dbReference type="EMBL" id="KZ820015">
    <property type="protein sequence ID" value="PWN49713.1"/>
    <property type="molecule type" value="Genomic_DNA"/>
</dbReference>
<feature type="non-terminal residue" evidence="1">
    <location>
        <position position="1"/>
    </location>
</feature>
<gene>
    <name evidence="1" type="ORF">IE53DRAFT_380342</name>
</gene>
<evidence type="ECO:0000313" key="2">
    <source>
        <dbReference type="Proteomes" id="UP000245626"/>
    </source>
</evidence>
<sequence>KVVTHELAHEPEVLDLRGGQSTGDHVDILGARGVNEAILKVAAGRGEEVVDKYISRIREYSSAIAWD</sequence>
<organism evidence="1 2">
    <name type="scientific">Violaceomyces palustris</name>
    <dbReference type="NCBI Taxonomy" id="1673888"/>
    <lineage>
        <taxon>Eukaryota</taxon>
        <taxon>Fungi</taxon>
        <taxon>Dikarya</taxon>
        <taxon>Basidiomycota</taxon>
        <taxon>Ustilaginomycotina</taxon>
        <taxon>Ustilaginomycetes</taxon>
        <taxon>Violaceomycetales</taxon>
        <taxon>Violaceomycetaceae</taxon>
        <taxon>Violaceomyces</taxon>
    </lineage>
</organism>
<proteinExistence type="predicted"/>
<name>A0ACD0NV36_9BASI</name>
<evidence type="ECO:0000313" key="1">
    <source>
        <dbReference type="EMBL" id="PWN49713.1"/>
    </source>
</evidence>
<dbReference type="Proteomes" id="UP000245626">
    <property type="component" value="Unassembled WGS sequence"/>
</dbReference>